<evidence type="ECO:0000313" key="3">
    <source>
        <dbReference type="Proteomes" id="UP000186817"/>
    </source>
</evidence>
<dbReference type="AlphaFoldDB" id="A0A1Q9CDM6"/>
<keyword evidence="3" id="KW-1185">Reference proteome</keyword>
<evidence type="ECO:0000313" key="2">
    <source>
        <dbReference type="EMBL" id="OLP81006.1"/>
    </source>
</evidence>
<dbReference type="PROSITE" id="PS50850">
    <property type="entry name" value="MFS"/>
    <property type="match status" value="1"/>
</dbReference>
<proteinExistence type="predicted"/>
<dbReference type="InterPro" id="IPR036259">
    <property type="entry name" value="MFS_trans_sf"/>
</dbReference>
<comment type="caution">
    <text evidence="2">The sequence shown here is derived from an EMBL/GenBank/DDBJ whole genome shotgun (WGS) entry which is preliminary data.</text>
</comment>
<dbReference type="InterPro" id="IPR011701">
    <property type="entry name" value="MFS"/>
</dbReference>
<dbReference type="Proteomes" id="UP000186817">
    <property type="component" value="Unassembled WGS sequence"/>
</dbReference>
<gene>
    <name evidence="2" type="primary">ybfB</name>
    <name evidence="2" type="ORF">AK812_SmicGene38512</name>
</gene>
<dbReference type="GO" id="GO:0016020">
    <property type="term" value="C:membrane"/>
    <property type="evidence" value="ECO:0007669"/>
    <property type="project" value="UniProtKB-SubCell"/>
</dbReference>
<dbReference type="SUPFAM" id="SSF103473">
    <property type="entry name" value="MFS general substrate transporter"/>
    <property type="match status" value="1"/>
</dbReference>
<dbReference type="PANTHER" id="PTHR11360">
    <property type="entry name" value="MONOCARBOXYLATE TRANSPORTER"/>
    <property type="match status" value="1"/>
</dbReference>
<name>A0A1Q9CDM6_SYMMI</name>
<organism evidence="2 3">
    <name type="scientific">Symbiodinium microadriaticum</name>
    <name type="common">Dinoflagellate</name>
    <name type="synonym">Zooxanthella microadriatica</name>
    <dbReference type="NCBI Taxonomy" id="2951"/>
    <lineage>
        <taxon>Eukaryota</taxon>
        <taxon>Sar</taxon>
        <taxon>Alveolata</taxon>
        <taxon>Dinophyceae</taxon>
        <taxon>Suessiales</taxon>
        <taxon>Symbiodiniaceae</taxon>
        <taxon>Symbiodinium</taxon>
    </lineage>
</organism>
<protein>
    <submittedName>
        <fullName evidence="2">Putative MFS-type transporter YbfB</fullName>
    </submittedName>
</protein>
<sequence length="416" mass="44253">MAVRCEVQILVLASFVVKATCLGLKFSFGQLFAALKSQTGESAGTLALIGSSRDFVFHLSNMIAGFAVRKLGYLRMMSAGLLSLVASLLLDSIAPGTRWLFISYSLLSGISLSMLITPAVAVLYEHLKGNQLTIAVHLASSGLGAGGLFVNAAMHYSQIEFGWRATQKLSAGACAFLLTFALLGLWWATRGGARSTSRVAGTGAPLKRSLSSALKEHGQDLVHPFSELNFVLLCAAYFFFFCGFTVPYTHLVFYARDVQGYQDAPAMMARMGAASMLGSLACGFLPSFCRASAVLMLVIAILSLTIICLPYCHDAMELEAFARLFGTFAGIRLGVQSLVVAEFFGGERLPHLYGLANLPMSLGSLVGPSVVGAIYDATGSYTLAFWGAGMQMLVAIPLLILVRCRSGSARVAVAVK</sequence>
<dbReference type="OMA" id="MGVAPMT"/>
<dbReference type="Gene3D" id="1.20.1250.20">
    <property type="entry name" value="MFS general substrate transporter like domains"/>
    <property type="match status" value="2"/>
</dbReference>
<evidence type="ECO:0000256" key="1">
    <source>
        <dbReference type="ARBA" id="ARBA00004141"/>
    </source>
</evidence>
<dbReference type="GO" id="GO:0022857">
    <property type="term" value="F:transmembrane transporter activity"/>
    <property type="evidence" value="ECO:0007669"/>
    <property type="project" value="InterPro"/>
</dbReference>
<accession>A0A1Q9CDM6</accession>
<reference evidence="2 3" key="1">
    <citation type="submission" date="2016-02" db="EMBL/GenBank/DDBJ databases">
        <title>Genome analysis of coral dinoflagellate symbionts highlights evolutionary adaptations to a symbiotic lifestyle.</title>
        <authorList>
            <person name="Aranda M."/>
            <person name="Li Y."/>
            <person name="Liew Y.J."/>
            <person name="Baumgarten S."/>
            <person name="Simakov O."/>
            <person name="Wilson M."/>
            <person name="Piel J."/>
            <person name="Ashoor H."/>
            <person name="Bougouffa S."/>
            <person name="Bajic V.B."/>
            <person name="Ryu T."/>
            <person name="Ravasi T."/>
            <person name="Bayer T."/>
            <person name="Micklem G."/>
            <person name="Kim H."/>
            <person name="Bhak J."/>
            <person name="Lajeunesse T.C."/>
            <person name="Voolstra C.R."/>
        </authorList>
    </citation>
    <scope>NUCLEOTIDE SEQUENCE [LARGE SCALE GENOMIC DNA]</scope>
    <source>
        <strain evidence="2 3">CCMP2467</strain>
    </source>
</reference>
<dbReference type="EMBL" id="LSRX01001323">
    <property type="protein sequence ID" value="OLP81006.1"/>
    <property type="molecule type" value="Genomic_DNA"/>
</dbReference>
<dbReference type="OrthoDB" id="6499973at2759"/>
<dbReference type="Pfam" id="PF07690">
    <property type="entry name" value="MFS_1"/>
    <property type="match status" value="1"/>
</dbReference>
<comment type="subcellular location">
    <subcellularLocation>
        <location evidence="1">Membrane</location>
        <topology evidence="1">Multi-pass membrane protein</topology>
    </subcellularLocation>
</comment>
<dbReference type="InterPro" id="IPR020846">
    <property type="entry name" value="MFS_dom"/>
</dbReference>
<dbReference type="InterPro" id="IPR050327">
    <property type="entry name" value="Proton-linked_MCT"/>
</dbReference>
<dbReference type="PANTHER" id="PTHR11360:SF284">
    <property type="entry name" value="EG:103B4.3 PROTEIN-RELATED"/>
    <property type="match status" value="1"/>
</dbReference>